<dbReference type="InterPro" id="IPR009100">
    <property type="entry name" value="AcylCoA_DH/oxidase_NM_dom_sf"/>
</dbReference>
<dbReference type="Proteomes" id="UP000242133">
    <property type="component" value="Unassembled WGS sequence"/>
</dbReference>
<dbReference type="InterPro" id="IPR036250">
    <property type="entry name" value="AcylCo_DH-like_C"/>
</dbReference>
<dbReference type="AlphaFoldDB" id="A0A2P8F2F4"/>
<dbReference type="Gene3D" id="1.10.540.10">
    <property type="entry name" value="Acyl-CoA dehydrogenase/oxidase, N-terminal domain"/>
    <property type="match status" value="1"/>
</dbReference>
<dbReference type="Pfam" id="PF02771">
    <property type="entry name" value="Acyl-CoA_dh_N"/>
    <property type="match status" value="1"/>
</dbReference>
<dbReference type="InterPro" id="IPR013786">
    <property type="entry name" value="AcylCoA_DH/ox_N"/>
</dbReference>
<dbReference type="SUPFAM" id="SSF56645">
    <property type="entry name" value="Acyl-CoA dehydrogenase NM domain-like"/>
    <property type="match status" value="1"/>
</dbReference>
<dbReference type="RefSeq" id="WP_106590711.1">
    <property type="nucleotide sequence ID" value="NZ_PYGI01000003.1"/>
</dbReference>
<comment type="similarity">
    <text evidence="2">Belongs to the HpaH/HsaA monooxygenase family.</text>
</comment>
<dbReference type="PIRSF" id="PIRSF016578">
    <property type="entry name" value="HsaA"/>
    <property type="match status" value="1"/>
</dbReference>
<sequence>MGVLTNNFIAATTNSEDYMTAEAVRLVQAAEELAPRLRERAQAADEAGMVPRETVKEMAEAGLFRVLQPKRWGGAELDPRVFYKVQMALAKGCMSTAWIYGVIGVHNWQLPLFPEQAQQDVWADGNDGTLIASTYMPVGKAEKVDGGYRFSGRWGFSSGVEHCDWIFLGGLLPKKDNPDELEHTTFLLPRSDFKIEKNWDVLGLRATGSHDIIVEGAFVPEHRTHRTNNHSDAGCPGRETNPGWTYKIPFTQVFQRAVSSACLGALDGAIEEFRTLAGAHVGKHGSKTAEDPNAQMAVSEAMIAVDQLKLVMFRNYDRIVHCAITGDQMPVEERLMQRAQSSLVPKLCAERVSELLRACAASGLYRSNPIERVFRDIHQARGHIANNADAYARAAGAMMLGMPNMDPYI</sequence>
<dbReference type="InterPro" id="IPR037069">
    <property type="entry name" value="AcylCoA_DH/ox_N_sf"/>
</dbReference>
<dbReference type="GO" id="GO:0003995">
    <property type="term" value="F:acyl-CoA dehydrogenase activity"/>
    <property type="evidence" value="ECO:0007669"/>
    <property type="project" value="TreeGrafter"/>
</dbReference>
<keyword evidence="6" id="KW-1185">Reference proteome</keyword>
<dbReference type="OrthoDB" id="7316074at2"/>
<dbReference type="InterPro" id="IPR013107">
    <property type="entry name" value="Acyl-CoA_DH_C"/>
</dbReference>
<dbReference type="InterPro" id="IPR046373">
    <property type="entry name" value="Acyl-CoA_Oxase/DH_mid-dom_sf"/>
</dbReference>
<keyword evidence="1" id="KW-0560">Oxidoreductase</keyword>
<evidence type="ECO:0000259" key="4">
    <source>
        <dbReference type="Pfam" id="PF08028"/>
    </source>
</evidence>
<dbReference type="PANTHER" id="PTHR48083:SF19">
    <property type="entry name" value="FLAVIN-DEPENDENT MONOOXYGENASE, OXYGENASE SUBUNIT HSAA"/>
    <property type="match status" value="1"/>
</dbReference>
<evidence type="ECO:0000256" key="1">
    <source>
        <dbReference type="ARBA" id="ARBA00023002"/>
    </source>
</evidence>
<evidence type="ECO:0000313" key="5">
    <source>
        <dbReference type="EMBL" id="PSL15894.1"/>
    </source>
</evidence>
<reference evidence="5 6" key="1">
    <citation type="submission" date="2018-03" db="EMBL/GenBank/DDBJ databases">
        <title>Genomic Encyclopedia of Archaeal and Bacterial Type Strains, Phase II (KMG-II): from individual species to whole genera.</title>
        <authorList>
            <person name="Goeker M."/>
        </authorList>
    </citation>
    <scope>NUCLEOTIDE SEQUENCE [LARGE SCALE GENOMIC DNA]</scope>
    <source>
        <strain evidence="5 6">DSM 17586</strain>
    </source>
</reference>
<dbReference type="InterPro" id="IPR050741">
    <property type="entry name" value="Acyl-CoA_dehydrogenase"/>
</dbReference>
<dbReference type="EMBL" id="PYGI01000003">
    <property type="protein sequence ID" value="PSL15894.1"/>
    <property type="molecule type" value="Genomic_DNA"/>
</dbReference>
<gene>
    <name evidence="5" type="ORF">CLV44_103178</name>
</gene>
<feature type="domain" description="Acyl-CoA dehydrogenase C-terminal" evidence="4">
    <location>
        <begin position="259"/>
        <end position="387"/>
    </location>
</feature>
<dbReference type="GO" id="GO:0050660">
    <property type="term" value="F:flavin adenine dinucleotide binding"/>
    <property type="evidence" value="ECO:0007669"/>
    <property type="project" value="InterPro"/>
</dbReference>
<feature type="domain" description="Acyl-CoA dehydrogenase/oxidase N-terminal" evidence="3">
    <location>
        <begin position="29"/>
        <end position="122"/>
    </location>
</feature>
<dbReference type="SUPFAM" id="SSF47203">
    <property type="entry name" value="Acyl-CoA dehydrogenase C-terminal domain-like"/>
    <property type="match status" value="1"/>
</dbReference>
<dbReference type="GO" id="GO:0005737">
    <property type="term" value="C:cytoplasm"/>
    <property type="evidence" value="ECO:0007669"/>
    <property type="project" value="TreeGrafter"/>
</dbReference>
<dbReference type="GO" id="GO:0033539">
    <property type="term" value="P:fatty acid beta-oxidation using acyl-CoA dehydrogenase"/>
    <property type="evidence" value="ECO:0007669"/>
    <property type="project" value="TreeGrafter"/>
</dbReference>
<accession>A0A2P8F2F4</accession>
<comment type="caution">
    <text evidence="5">The sequence shown here is derived from an EMBL/GenBank/DDBJ whole genome shotgun (WGS) entry which is preliminary data.</text>
</comment>
<protein>
    <submittedName>
        <fullName evidence="5">3-hydroxy-9,10-secoandrosta-1,3,5(10)-triene-9, 17-dione monooxygenase</fullName>
    </submittedName>
</protein>
<dbReference type="Pfam" id="PF08028">
    <property type="entry name" value="Acyl-CoA_dh_2"/>
    <property type="match status" value="1"/>
</dbReference>
<evidence type="ECO:0000256" key="2">
    <source>
        <dbReference type="ARBA" id="ARBA00049661"/>
    </source>
</evidence>
<evidence type="ECO:0000313" key="6">
    <source>
        <dbReference type="Proteomes" id="UP000242133"/>
    </source>
</evidence>
<evidence type="ECO:0000259" key="3">
    <source>
        <dbReference type="Pfam" id="PF02771"/>
    </source>
</evidence>
<proteinExistence type="inferred from homology"/>
<dbReference type="PANTHER" id="PTHR48083">
    <property type="entry name" value="MEDIUM-CHAIN SPECIFIC ACYL-COA DEHYDROGENASE, MITOCHONDRIAL-RELATED"/>
    <property type="match status" value="1"/>
</dbReference>
<organism evidence="5 6">
    <name type="scientific">Marinobacterium halophilum</name>
    <dbReference type="NCBI Taxonomy" id="267374"/>
    <lineage>
        <taxon>Bacteria</taxon>
        <taxon>Pseudomonadati</taxon>
        <taxon>Pseudomonadota</taxon>
        <taxon>Gammaproteobacteria</taxon>
        <taxon>Oceanospirillales</taxon>
        <taxon>Oceanospirillaceae</taxon>
        <taxon>Marinobacterium</taxon>
    </lineage>
</organism>
<dbReference type="Gene3D" id="1.20.140.10">
    <property type="entry name" value="Butyryl-CoA Dehydrogenase, subunit A, domain 3"/>
    <property type="match status" value="1"/>
</dbReference>
<name>A0A2P8F2F4_9GAMM</name>
<dbReference type="Gene3D" id="2.40.110.10">
    <property type="entry name" value="Butyryl-CoA Dehydrogenase, subunit A, domain 2"/>
    <property type="match status" value="1"/>
</dbReference>
<keyword evidence="5" id="KW-0503">Monooxygenase</keyword>
<dbReference type="GO" id="GO:0016712">
    <property type="term" value="F:oxidoreductase activity, acting on paired donors, with incorporation or reduction of molecular oxygen, reduced flavin or flavoprotein as one donor, and incorporation of one atom of oxygen"/>
    <property type="evidence" value="ECO:0007669"/>
    <property type="project" value="TreeGrafter"/>
</dbReference>